<evidence type="ECO:0000256" key="17">
    <source>
        <dbReference type="ARBA" id="ARBA00030944"/>
    </source>
</evidence>
<keyword evidence="7" id="KW-0442">Lipid degradation</keyword>
<keyword evidence="5" id="KW-0001">2Fe-2S</keyword>
<evidence type="ECO:0000256" key="20">
    <source>
        <dbReference type="ARBA" id="ARBA00049548"/>
    </source>
</evidence>
<keyword evidence="10" id="KW-0408">Iron</keyword>
<dbReference type="GO" id="GO:0051537">
    <property type="term" value="F:2 iron, 2 sulfur cluster binding"/>
    <property type="evidence" value="ECO:0007669"/>
    <property type="project" value="UniProtKB-KW"/>
</dbReference>
<dbReference type="Pfam" id="PF00355">
    <property type="entry name" value="Rieske"/>
    <property type="match status" value="1"/>
</dbReference>
<dbReference type="PANTHER" id="PTHR21266">
    <property type="entry name" value="IRON-SULFUR DOMAIN CONTAINING PROTEIN"/>
    <property type="match status" value="1"/>
</dbReference>
<dbReference type="InterPro" id="IPR045605">
    <property type="entry name" value="KshA-like_C"/>
</dbReference>
<evidence type="ECO:0000256" key="12">
    <source>
        <dbReference type="ARBA" id="ARBA00023136"/>
    </source>
</evidence>
<dbReference type="CDD" id="cd03469">
    <property type="entry name" value="Rieske_RO_Alpha_N"/>
    <property type="match status" value="1"/>
</dbReference>
<dbReference type="InterPro" id="IPR017941">
    <property type="entry name" value="Rieske_2Fe-2S"/>
</dbReference>
<comment type="similarity">
    <text evidence="15">Belongs to the cholesterol 7-desaturase family.</text>
</comment>
<gene>
    <name evidence="23" type="ORF">EDD29_2983</name>
</gene>
<keyword evidence="12" id="KW-0472">Membrane</keyword>
<dbReference type="GO" id="GO:0004497">
    <property type="term" value="F:monooxygenase activity"/>
    <property type="evidence" value="ECO:0007669"/>
    <property type="project" value="UniProtKB-ARBA"/>
</dbReference>
<dbReference type="GO" id="GO:0046872">
    <property type="term" value="F:metal ion binding"/>
    <property type="evidence" value="ECO:0007669"/>
    <property type="project" value="UniProtKB-KW"/>
</dbReference>
<dbReference type="GO" id="GO:0016042">
    <property type="term" value="P:lipid catabolic process"/>
    <property type="evidence" value="ECO:0007669"/>
    <property type="project" value="UniProtKB-KW"/>
</dbReference>
<evidence type="ECO:0000256" key="11">
    <source>
        <dbReference type="ARBA" id="ARBA00023014"/>
    </source>
</evidence>
<proteinExistence type="inferred from homology"/>
<dbReference type="SUPFAM" id="SSF50022">
    <property type="entry name" value="ISP domain"/>
    <property type="match status" value="1"/>
</dbReference>
<evidence type="ECO:0000256" key="21">
    <source>
        <dbReference type="SAM" id="MobiDB-lite"/>
    </source>
</evidence>
<organism evidence="23 24">
    <name type="scientific">Actinocorallia herbida</name>
    <dbReference type="NCBI Taxonomy" id="58109"/>
    <lineage>
        <taxon>Bacteria</taxon>
        <taxon>Bacillati</taxon>
        <taxon>Actinomycetota</taxon>
        <taxon>Actinomycetes</taxon>
        <taxon>Streptosporangiales</taxon>
        <taxon>Thermomonosporaceae</taxon>
        <taxon>Actinocorallia</taxon>
    </lineage>
</organism>
<dbReference type="SUPFAM" id="SSF55961">
    <property type="entry name" value="Bet v1-like"/>
    <property type="match status" value="1"/>
</dbReference>
<evidence type="ECO:0000256" key="6">
    <source>
        <dbReference type="ARBA" id="ARBA00022723"/>
    </source>
</evidence>
<dbReference type="PROSITE" id="PS51296">
    <property type="entry name" value="RIESKE"/>
    <property type="match status" value="1"/>
</dbReference>
<evidence type="ECO:0000256" key="5">
    <source>
        <dbReference type="ARBA" id="ARBA00022714"/>
    </source>
</evidence>
<comment type="pathway">
    <text evidence="14">Steroid hormone biosynthesis; dafachronic acid biosynthesis.</text>
</comment>
<dbReference type="Gene3D" id="2.102.10.10">
    <property type="entry name" value="Rieske [2Fe-2S] iron-sulphur domain"/>
    <property type="match status" value="1"/>
</dbReference>
<dbReference type="GO" id="GO:0051213">
    <property type="term" value="F:dioxygenase activity"/>
    <property type="evidence" value="ECO:0007669"/>
    <property type="project" value="UniProtKB-KW"/>
</dbReference>
<evidence type="ECO:0000313" key="23">
    <source>
        <dbReference type="EMBL" id="ROO85439.1"/>
    </source>
</evidence>
<feature type="region of interest" description="Disordered" evidence="21">
    <location>
        <begin position="1"/>
        <end position="29"/>
    </location>
</feature>
<dbReference type="InterPro" id="IPR050584">
    <property type="entry name" value="Cholesterol_7-desaturase"/>
</dbReference>
<evidence type="ECO:0000313" key="24">
    <source>
        <dbReference type="Proteomes" id="UP000272400"/>
    </source>
</evidence>
<evidence type="ECO:0000259" key="22">
    <source>
        <dbReference type="PROSITE" id="PS51296"/>
    </source>
</evidence>
<dbReference type="RefSeq" id="WP_246052767.1">
    <property type="nucleotide sequence ID" value="NZ_RJKE01000001.1"/>
</dbReference>
<evidence type="ECO:0000256" key="1">
    <source>
        <dbReference type="ARBA" id="ARBA00001962"/>
    </source>
</evidence>
<accession>A0A3N1CVW8</accession>
<dbReference type="GO" id="GO:0016020">
    <property type="term" value="C:membrane"/>
    <property type="evidence" value="ECO:0007669"/>
    <property type="project" value="UniProtKB-SubCell"/>
</dbReference>
<dbReference type="AlphaFoldDB" id="A0A3N1CVW8"/>
<keyword evidence="13" id="KW-0443">Lipid metabolism</keyword>
<evidence type="ECO:0000256" key="15">
    <source>
        <dbReference type="ARBA" id="ARBA00025729"/>
    </source>
</evidence>
<evidence type="ECO:0000256" key="13">
    <source>
        <dbReference type="ARBA" id="ARBA00023221"/>
    </source>
</evidence>
<keyword evidence="23" id="KW-0223">Dioxygenase</keyword>
<comment type="caution">
    <text evidence="23">The sequence shown here is derived from an EMBL/GenBank/DDBJ whole genome shotgun (WGS) entry which is preliminary data.</text>
</comment>
<evidence type="ECO:0000256" key="10">
    <source>
        <dbReference type="ARBA" id="ARBA00023004"/>
    </source>
</evidence>
<dbReference type="Proteomes" id="UP000272400">
    <property type="component" value="Unassembled WGS sequence"/>
</dbReference>
<keyword evidence="8" id="KW-1133">Transmembrane helix</keyword>
<evidence type="ECO:0000256" key="8">
    <source>
        <dbReference type="ARBA" id="ARBA00022989"/>
    </source>
</evidence>
<comment type="subcellular location">
    <subcellularLocation>
        <location evidence="2">Membrane</location>
    </subcellularLocation>
</comment>
<name>A0A3N1CVW8_9ACTN</name>
<evidence type="ECO:0000256" key="4">
    <source>
        <dbReference type="ARBA" id="ARBA00022692"/>
    </source>
</evidence>
<comment type="pathway">
    <text evidence="3">Hormone biosynthesis.</text>
</comment>
<comment type="subunit">
    <text evidence="18">Homotrimer. The two-component system 3-ketosteroid-9-alpha-monooxygenase is composed of an oxygenase component KshA and a reductase component KshB.</text>
</comment>
<dbReference type="Gene3D" id="3.90.380.10">
    <property type="entry name" value="Naphthalene 1,2-dioxygenase Alpha Subunit, Chain A, domain 1"/>
    <property type="match status" value="1"/>
</dbReference>
<keyword evidence="13" id="KW-0753">Steroid metabolism</keyword>
<evidence type="ECO:0000256" key="3">
    <source>
        <dbReference type="ARBA" id="ARBA00004972"/>
    </source>
</evidence>
<dbReference type="GO" id="GO:0005737">
    <property type="term" value="C:cytoplasm"/>
    <property type="evidence" value="ECO:0007669"/>
    <property type="project" value="TreeGrafter"/>
</dbReference>
<reference evidence="23 24" key="1">
    <citation type="submission" date="2018-11" db="EMBL/GenBank/DDBJ databases">
        <title>Sequencing the genomes of 1000 actinobacteria strains.</title>
        <authorList>
            <person name="Klenk H.-P."/>
        </authorList>
    </citation>
    <scope>NUCLEOTIDE SEQUENCE [LARGE SCALE GENOMIC DNA]</scope>
    <source>
        <strain evidence="23 24">DSM 44254</strain>
    </source>
</reference>
<evidence type="ECO:0000256" key="14">
    <source>
        <dbReference type="ARBA" id="ARBA00025712"/>
    </source>
</evidence>
<dbReference type="EMBL" id="RJKE01000001">
    <property type="protein sequence ID" value="ROO85439.1"/>
    <property type="molecule type" value="Genomic_DNA"/>
</dbReference>
<dbReference type="Pfam" id="PF19298">
    <property type="entry name" value="KshA_C"/>
    <property type="match status" value="1"/>
</dbReference>
<keyword evidence="24" id="KW-1185">Reference proteome</keyword>
<evidence type="ECO:0000256" key="19">
    <source>
        <dbReference type="ARBA" id="ARBA00047853"/>
    </source>
</evidence>
<comment type="catalytic activity">
    <reaction evidence="20">
        <text>cholesterol + NADPH + O2 + H(+) = 7-dehydrocholesterol + NADP(+) + 2 H2O</text>
        <dbReference type="Rhea" id="RHEA:45024"/>
        <dbReference type="ChEBI" id="CHEBI:15377"/>
        <dbReference type="ChEBI" id="CHEBI:15378"/>
        <dbReference type="ChEBI" id="CHEBI:15379"/>
        <dbReference type="ChEBI" id="CHEBI:16113"/>
        <dbReference type="ChEBI" id="CHEBI:17759"/>
        <dbReference type="ChEBI" id="CHEBI:57783"/>
        <dbReference type="ChEBI" id="CHEBI:58349"/>
        <dbReference type="EC" id="1.14.19.21"/>
    </reaction>
    <physiologicalReaction direction="left-to-right" evidence="20">
        <dbReference type="Rhea" id="RHEA:45025"/>
    </physiologicalReaction>
</comment>
<keyword evidence="9" id="KW-0560">Oxidoreductase</keyword>
<dbReference type="EC" id="1.14.19.21" evidence="16"/>
<feature type="domain" description="Rieske" evidence="22">
    <location>
        <begin position="58"/>
        <end position="163"/>
    </location>
</feature>
<feature type="compositionally biased region" description="Low complexity" evidence="21">
    <location>
        <begin position="1"/>
        <end position="10"/>
    </location>
</feature>
<dbReference type="PANTHER" id="PTHR21266:SF32">
    <property type="entry name" value="CHOLESTEROL 7-DESATURASE NVD"/>
    <property type="match status" value="1"/>
</dbReference>
<keyword evidence="4" id="KW-0812">Transmembrane</keyword>
<comment type="catalytic activity">
    <reaction evidence="19">
        <text>cholesterol + NADH + O2 + H(+) = 7-dehydrocholesterol + NAD(+) + 2 H2O</text>
        <dbReference type="Rhea" id="RHEA:51644"/>
        <dbReference type="ChEBI" id="CHEBI:15377"/>
        <dbReference type="ChEBI" id="CHEBI:15378"/>
        <dbReference type="ChEBI" id="CHEBI:15379"/>
        <dbReference type="ChEBI" id="CHEBI:16113"/>
        <dbReference type="ChEBI" id="CHEBI:17759"/>
        <dbReference type="ChEBI" id="CHEBI:57540"/>
        <dbReference type="ChEBI" id="CHEBI:57945"/>
        <dbReference type="EC" id="1.14.19.21"/>
    </reaction>
    <physiologicalReaction direction="left-to-right" evidence="19">
        <dbReference type="Rhea" id="RHEA:51645"/>
    </physiologicalReaction>
</comment>
<dbReference type="GO" id="GO:0170056">
    <property type="term" value="F:cholesterol 7-desaturase [NAD(P)H] activity"/>
    <property type="evidence" value="ECO:0007669"/>
    <property type="project" value="UniProtKB-EC"/>
</dbReference>
<keyword evidence="11" id="KW-0411">Iron-sulfur</keyword>
<evidence type="ECO:0000256" key="7">
    <source>
        <dbReference type="ARBA" id="ARBA00022963"/>
    </source>
</evidence>
<feature type="compositionally biased region" description="Pro residues" evidence="21">
    <location>
        <begin position="11"/>
        <end position="27"/>
    </location>
</feature>
<keyword evidence="6" id="KW-0479">Metal-binding</keyword>
<evidence type="ECO:0000256" key="16">
    <source>
        <dbReference type="ARBA" id="ARBA00026095"/>
    </source>
</evidence>
<sequence>MTTPPTELLSPPEPPPPRNLPGLPMPGDPRLLFEPERRPRVLKESRGRFPFPVPNGWFIVAASADLAPGDVVPLYCFGRELVLFRGLDGAARLLDAHCSHLGAHLAVGGQVEDSCIRCPFHGWKFHGATGECVEVPYDDVDHIPQRAAMRAYPTLERNHMIWAWHHLEGGAPFYDVPEVPEFHDPDWLPIAVREFQLATCCQEMAENNVDRAHFKFVHGTDAVPEEEFHVDGAYKRAVGQGGAFVREGFGLGLGVLRVRGLTTFLSSTTPLDEDTVHVRWIFTAPRGSGEDAAEQAAEMFCTGLSQDIPIWENKVYRDPPVLRPMEKDISEHRRWSAQFYSKPVDARPVDAEQETR</sequence>
<dbReference type="GO" id="GO:0008203">
    <property type="term" value="P:cholesterol metabolic process"/>
    <property type="evidence" value="ECO:0007669"/>
    <property type="project" value="InterPro"/>
</dbReference>
<dbReference type="InterPro" id="IPR036922">
    <property type="entry name" value="Rieske_2Fe-2S_sf"/>
</dbReference>
<protein>
    <recommendedName>
        <fullName evidence="16">cholesterol 7-desaturase</fullName>
        <ecNumber evidence="16">1.14.19.21</ecNumber>
    </recommendedName>
    <alternativeName>
        <fullName evidence="17">Rieske-type oxygenase</fullName>
    </alternativeName>
</protein>
<evidence type="ECO:0000256" key="9">
    <source>
        <dbReference type="ARBA" id="ARBA00023002"/>
    </source>
</evidence>
<evidence type="ECO:0000256" key="2">
    <source>
        <dbReference type="ARBA" id="ARBA00004370"/>
    </source>
</evidence>
<comment type="cofactor">
    <cofactor evidence="1">
        <name>Fe cation</name>
        <dbReference type="ChEBI" id="CHEBI:24875"/>
    </cofactor>
</comment>
<evidence type="ECO:0000256" key="18">
    <source>
        <dbReference type="ARBA" id="ARBA00046982"/>
    </source>
</evidence>